<dbReference type="SUPFAM" id="SSF57997">
    <property type="entry name" value="Tropomyosin"/>
    <property type="match status" value="1"/>
</dbReference>
<dbReference type="InterPro" id="IPR000533">
    <property type="entry name" value="Tropomyosin"/>
</dbReference>
<protein>
    <submittedName>
        <fullName evidence="3">Putative Tropomyosin-2</fullName>
    </submittedName>
</protein>
<proteinExistence type="predicted"/>
<evidence type="ECO:0000256" key="2">
    <source>
        <dbReference type="SAM" id="Coils"/>
    </source>
</evidence>
<dbReference type="EMBL" id="AGUE01000106">
    <property type="protein sequence ID" value="EHK99815.1"/>
    <property type="molecule type" value="Genomic_DNA"/>
</dbReference>
<keyword evidence="4" id="KW-1185">Reference proteome</keyword>
<dbReference type="Proteomes" id="UP000005446">
    <property type="component" value="Unassembled WGS sequence"/>
</dbReference>
<dbReference type="Gene3D" id="1.20.5.170">
    <property type="match status" value="1"/>
</dbReference>
<reference evidence="3 4" key="1">
    <citation type="journal article" date="2012" name="Eukaryot. Cell">
        <title>Genome sequence of the fungus Glarea lozoyensis: the first genome sequence of a species from the Helotiaceae family.</title>
        <authorList>
            <person name="Youssar L."/>
            <person name="Gruening B.A."/>
            <person name="Erxleben A."/>
            <person name="Guenther S."/>
            <person name="Huettel W."/>
        </authorList>
    </citation>
    <scope>NUCLEOTIDE SEQUENCE [LARGE SCALE GENOMIC DNA]</scope>
    <source>
        <strain evidence="4">ATCC 74030 / MF5533</strain>
    </source>
</reference>
<dbReference type="Pfam" id="PF00261">
    <property type="entry name" value="Tropomyosin"/>
    <property type="match status" value="1"/>
</dbReference>
<comment type="caution">
    <text evidence="3">The sequence shown here is derived from an EMBL/GenBank/DDBJ whole genome shotgun (WGS) entry which is preliminary data.</text>
</comment>
<gene>
    <name evidence="3" type="ORF">M7I_4310</name>
</gene>
<dbReference type="OrthoDB" id="128924at2759"/>
<evidence type="ECO:0000313" key="3">
    <source>
        <dbReference type="EMBL" id="EHK99815.1"/>
    </source>
</evidence>
<keyword evidence="1 2" id="KW-0175">Coiled coil</keyword>
<dbReference type="HOGENOM" id="CLU_1704393_0_0_1"/>
<name>H0ENU7_GLAL7</name>
<dbReference type="AlphaFoldDB" id="H0ENU7"/>
<evidence type="ECO:0000256" key="1">
    <source>
        <dbReference type="ARBA" id="ARBA00023054"/>
    </source>
</evidence>
<feature type="coiled-coil region" evidence="2">
    <location>
        <begin position="102"/>
        <end position="150"/>
    </location>
</feature>
<feature type="coiled-coil region" evidence="2">
    <location>
        <begin position="22"/>
        <end position="63"/>
    </location>
</feature>
<sequence>MEEIKRQKAEWEAIQDAHAAQVKEFNDRHTAQEYEVESLKRKIAQLEEEIAIADTTIDKLKENAKENGNLDAKHTIAEQGKVVLEQQIDEYISKLKVSGEILESSQAKAEHLTRKVQALEQANEDWEKKYEALEGQYKAVQKEYEEFQLEISNL</sequence>
<organism evidence="3 4">
    <name type="scientific">Glarea lozoyensis (strain ATCC 74030 / MF5533)</name>
    <dbReference type="NCBI Taxonomy" id="1104152"/>
    <lineage>
        <taxon>Eukaryota</taxon>
        <taxon>Fungi</taxon>
        <taxon>Dikarya</taxon>
        <taxon>Ascomycota</taxon>
        <taxon>Pezizomycotina</taxon>
        <taxon>Leotiomycetes</taxon>
        <taxon>Helotiales</taxon>
        <taxon>Helotiaceae</taxon>
        <taxon>Glarea</taxon>
    </lineage>
</organism>
<evidence type="ECO:0000313" key="4">
    <source>
        <dbReference type="Proteomes" id="UP000005446"/>
    </source>
</evidence>
<accession>H0ENU7</accession>
<dbReference type="InParanoid" id="H0ENU7"/>